<evidence type="ECO:0000256" key="5">
    <source>
        <dbReference type="ARBA" id="ARBA00022837"/>
    </source>
</evidence>
<dbReference type="PANTHER" id="PTHR11080:SF2">
    <property type="entry name" value="LD05707P"/>
    <property type="match status" value="1"/>
</dbReference>
<dbReference type="InterPro" id="IPR011992">
    <property type="entry name" value="EF-hand-dom_pair"/>
</dbReference>
<dbReference type="GO" id="GO:0008936">
    <property type="term" value="F:nicotinamidase activity"/>
    <property type="evidence" value="ECO:0007669"/>
    <property type="project" value="UniProtKB-EC"/>
</dbReference>
<sequence length="383" mass="42180">MAQWSGFGGGNYHLQDTEQMNACFAHYDSDRDGVLNEDEFHNLCCDLFTIDGRRHVVSKTDSVAMMKVLCGDKDGRGIATKDFAFCWKYWLNQILSPRAAIFVVDVQNDFIDGSLALRLCSACQDGLEVVPVINELLDLTFEVVVYTKDYHPPNHLSFFDNLSQRKLHPSSKAKANEAKLLDVVVFDSQPSVEQILWPVHCVEGTKGAELHPDLKIVENHLVHLKGTDPDIESYSVFKDQTQRVNTALIADLKARDITDIFVCGLASDFCVGMTAMDAQRLGYRTMVIEDASRGANLDKIEEMKQGLLRAGCVIGLASEVPAMLSGRTRLPQLGLVAAHNAAQARTAQPAGHPGLVKVDAKQKKNMAANVCPATLENNNISSF</sequence>
<dbReference type="InterPro" id="IPR002048">
    <property type="entry name" value="EF_hand_dom"/>
</dbReference>
<evidence type="ECO:0000256" key="6">
    <source>
        <dbReference type="ARBA" id="ARBA00037900"/>
    </source>
</evidence>
<dbReference type="RefSeq" id="XP_022100346.1">
    <property type="nucleotide sequence ID" value="XM_022244654.1"/>
</dbReference>
<dbReference type="KEGG" id="aplc:110984445"/>
<dbReference type="Gene3D" id="3.40.50.850">
    <property type="entry name" value="Isochorismatase-like"/>
    <property type="match status" value="1"/>
</dbReference>
<evidence type="ECO:0000256" key="8">
    <source>
        <dbReference type="ARBA" id="ARBA00043224"/>
    </source>
</evidence>
<keyword evidence="10" id="KW-1185">Reference proteome</keyword>
<evidence type="ECO:0000313" key="10">
    <source>
        <dbReference type="Proteomes" id="UP000694845"/>
    </source>
</evidence>
<proteinExistence type="inferred from homology"/>
<evidence type="ECO:0000256" key="3">
    <source>
        <dbReference type="ARBA" id="ARBA00022723"/>
    </source>
</evidence>
<dbReference type="GeneID" id="110984445"/>
<dbReference type="InterPro" id="IPR000868">
    <property type="entry name" value="Isochorismatase-like_dom"/>
</dbReference>
<accession>A0A8B7ZAS5</accession>
<dbReference type="Pfam" id="PF00857">
    <property type="entry name" value="Isochorismatase"/>
    <property type="match status" value="1"/>
</dbReference>
<name>A0A8B7ZAS5_ACAPL</name>
<gene>
    <name evidence="11 12 13" type="primary">LOC110984445</name>
</gene>
<dbReference type="PROSITE" id="PS50222">
    <property type="entry name" value="EF_HAND_2"/>
    <property type="match status" value="1"/>
</dbReference>
<dbReference type="GO" id="GO:0005509">
    <property type="term" value="F:calcium ion binding"/>
    <property type="evidence" value="ECO:0007669"/>
    <property type="project" value="InterPro"/>
</dbReference>
<organism evidence="10 12">
    <name type="scientific">Acanthaster planci</name>
    <name type="common">Crown-of-thorns starfish</name>
    <dbReference type="NCBI Taxonomy" id="133434"/>
    <lineage>
        <taxon>Eukaryota</taxon>
        <taxon>Metazoa</taxon>
        <taxon>Echinodermata</taxon>
        <taxon>Eleutherozoa</taxon>
        <taxon>Asterozoa</taxon>
        <taxon>Asteroidea</taxon>
        <taxon>Valvatacea</taxon>
        <taxon>Valvatida</taxon>
        <taxon>Acanthasteridae</taxon>
        <taxon>Acanthaster</taxon>
    </lineage>
</organism>
<dbReference type="SUPFAM" id="SSF47473">
    <property type="entry name" value="EF-hand"/>
    <property type="match status" value="1"/>
</dbReference>
<dbReference type="OMA" id="CVMNTWG"/>
<evidence type="ECO:0000313" key="13">
    <source>
        <dbReference type="RefSeq" id="XP_022100347.1"/>
    </source>
</evidence>
<dbReference type="Gene3D" id="1.10.238.10">
    <property type="entry name" value="EF-hand"/>
    <property type="match status" value="1"/>
</dbReference>
<dbReference type="EC" id="3.5.1.19" evidence="7"/>
<dbReference type="SUPFAM" id="SSF52499">
    <property type="entry name" value="Isochorismatase-like hydrolases"/>
    <property type="match status" value="1"/>
</dbReference>
<dbReference type="PROSITE" id="PS00018">
    <property type="entry name" value="EF_HAND_1"/>
    <property type="match status" value="1"/>
</dbReference>
<keyword evidence="4" id="KW-0378">Hydrolase</keyword>
<dbReference type="InterPro" id="IPR036380">
    <property type="entry name" value="Isochorismatase-like_sf"/>
</dbReference>
<dbReference type="AlphaFoldDB" id="A0A8B7ZAS5"/>
<evidence type="ECO:0000313" key="12">
    <source>
        <dbReference type="RefSeq" id="XP_022100346.1"/>
    </source>
</evidence>
<evidence type="ECO:0000259" key="9">
    <source>
        <dbReference type="PROSITE" id="PS50222"/>
    </source>
</evidence>
<dbReference type="GO" id="GO:0019363">
    <property type="term" value="P:pyridine nucleotide biosynthetic process"/>
    <property type="evidence" value="ECO:0007669"/>
    <property type="project" value="UniProtKB-KW"/>
</dbReference>
<dbReference type="InterPro" id="IPR018247">
    <property type="entry name" value="EF_Hand_1_Ca_BS"/>
</dbReference>
<feature type="domain" description="EF-hand" evidence="9">
    <location>
        <begin position="15"/>
        <end position="50"/>
    </location>
</feature>
<dbReference type="Proteomes" id="UP000694845">
    <property type="component" value="Unplaced"/>
</dbReference>
<keyword evidence="5" id="KW-0106">Calcium</keyword>
<evidence type="ECO:0000256" key="7">
    <source>
        <dbReference type="ARBA" id="ARBA00039017"/>
    </source>
</evidence>
<reference evidence="11 12" key="1">
    <citation type="submission" date="2025-04" db="UniProtKB">
        <authorList>
            <consortium name="RefSeq"/>
        </authorList>
    </citation>
    <scope>IDENTIFICATION</scope>
</reference>
<keyword evidence="3" id="KW-0479">Metal-binding</keyword>
<comment type="pathway">
    <text evidence="6">Cofactor biosynthesis; nicotinate biosynthesis; nicotinate from nicotinamide: step 1/1.</text>
</comment>
<dbReference type="InterPro" id="IPR052347">
    <property type="entry name" value="Isochorismatase_Nicotinamidase"/>
</dbReference>
<evidence type="ECO:0000256" key="2">
    <source>
        <dbReference type="ARBA" id="ARBA00022642"/>
    </source>
</evidence>
<evidence type="ECO:0000256" key="1">
    <source>
        <dbReference type="ARBA" id="ARBA00006336"/>
    </source>
</evidence>
<protein>
    <recommendedName>
        <fullName evidence="7">nicotinamidase</fullName>
        <ecNumber evidence="7">3.5.1.19</ecNumber>
    </recommendedName>
    <alternativeName>
        <fullName evidence="8">Nicotinamide deamidase</fullName>
    </alternativeName>
</protein>
<comment type="similarity">
    <text evidence="1">Belongs to the isochorismatase family.</text>
</comment>
<dbReference type="PANTHER" id="PTHR11080">
    <property type="entry name" value="PYRAZINAMIDASE/NICOTINAMIDASE"/>
    <property type="match status" value="1"/>
</dbReference>
<dbReference type="OrthoDB" id="167809at2759"/>
<evidence type="ECO:0000313" key="11">
    <source>
        <dbReference type="RefSeq" id="XP_022100345.1"/>
    </source>
</evidence>
<keyword evidence="2" id="KW-0662">Pyridine nucleotide biosynthesis</keyword>
<evidence type="ECO:0000256" key="4">
    <source>
        <dbReference type="ARBA" id="ARBA00022801"/>
    </source>
</evidence>
<dbReference type="RefSeq" id="XP_022100345.1">
    <property type="nucleotide sequence ID" value="XM_022244653.1"/>
</dbReference>
<dbReference type="RefSeq" id="XP_022100347.1">
    <property type="nucleotide sequence ID" value="XM_022244655.1"/>
</dbReference>